<evidence type="ECO:0000256" key="3">
    <source>
        <dbReference type="ARBA" id="ARBA00022448"/>
    </source>
</evidence>
<dbReference type="InterPro" id="IPR023395">
    <property type="entry name" value="MCP_dom_sf"/>
</dbReference>
<dbReference type="PANTHER" id="PTHR45624:SF52">
    <property type="entry name" value="MITOCHONDRIAL CARRIER"/>
    <property type="match status" value="1"/>
</dbReference>
<keyword evidence="5" id="KW-0677">Repeat</keyword>
<comment type="similarity">
    <text evidence="2">Belongs to the mitochondrial carrier (TC 2.A.29) family.</text>
</comment>
<proteinExistence type="inferred from homology"/>
<evidence type="ECO:0000256" key="4">
    <source>
        <dbReference type="ARBA" id="ARBA00022692"/>
    </source>
</evidence>
<feature type="compositionally biased region" description="Low complexity" evidence="9">
    <location>
        <begin position="541"/>
        <end position="555"/>
    </location>
</feature>
<keyword evidence="12" id="KW-1185">Reference proteome</keyword>
<evidence type="ECO:0000256" key="9">
    <source>
        <dbReference type="SAM" id="MobiDB-lite"/>
    </source>
</evidence>
<keyword evidence="8 10" id="KW-0472">Membrane</keyword>
<protein>
    <recommendedName>
        <fullName evidence="13">Mitochondrial carrier</fullName>
    </recommendedName>
</protein>
<evidence type="ECO:0008006" key="13">
    <source>
        <dbReference type="Google" id="ProtNLM"/>
    </source>
</evidence>
<dbReference type="InterPro" id="IPR050567">
    <property type="entry name" value="Mitochondrial_Carrier"/>
</dbReference>
<dbReference type="OrthoDB" id="3364892at2759"/>
<comment type="subcellular location">
    <subcellularLocation>
        <location evidence="1">Mitochondrion membrane</location>
        <topology evidence="1">Multi-pass membrane protein</topology>
    </subcellularLocation>
</comment>
<keyword evidence="3" id="KW-0813">Transport</keyword>
<dbReference type="GO" id="GO:0000064">
    <property type="term" value="F:L-ornithine transmembrane transporter activity"/>
    <property type="evidence" value="ECO:0007669"/>
    <property type="project" value="TreeGrafter"/>
</dbReference>
<feature type="region of interest" description="Disordered" evidence="9">
    <location>
        <begin position="492"/>
        <end position="561"/>
    </location>
</feature>
<dbReference type="EMBL" id="KZ819299">
    <property type="protein sequence ID" value="PWN96395.1"/>
    <property type="molecule type" value="Genomic_DNA"/>
</dbReference>
<reference evidence="11 12" key="1">
    <citation type="journal article" date="2018" name="Mol. Biol. Evol.">
        <title>Broad Genomic Sampling Reveals a Smut Pathogenic Ancestry of the Fungal Clade Ustilaginomycotina.</title>
        <authorList>
            <person name="Kijpornyongpan T."/>
            <person name="Mondo S.J."/>
            <person name="Barry K."/>
            <person name="Sandor L."/>
            <person name="Lee J."/>
            <person name="Lipzen A."/>
            <person name="Pangilinan J."/>
            <person name="LaButti K."/>
            <person name="Hainaut M."/>
            <person name="Henrissat B."/>
            <person name="Grigoriev I.V."/>
            <person name="Spatafora J.W."/>
            <person name="Aime M.C."/>
        </authorList>
    </citation>
    <scope>NUCLEOTIDE SEQUENCE [LARGE SCALE GENOMIC DNA]</scope>
    <source>
        <strain evidence="11 12">MCA 4186</strain>
    </source>
</reference>
<keyword evidence="6 10" id="KW-1133">Transmembrane helix</keyword>
<dbReference type="AlphaFoldDB" id="A0A316Z836"/>
<evidence type="ECO:0000256" key="10">
    <source>
        <dbReference type="SAM" id="Phobius"/>
    </source>
</evidence>
<evidence type="ECO:0000256" key="6">
    <source>
        <dbReference type="ARBA" id="ARBA00022989"/>
    </source>
</evidence>
<dbReference type="PANTHER" id="PTHR45624">
    <property type="entry name" value="MITOCHONDRIAL BASIC AMINO ACIDS TRANSPORTER-RELATED"/>
    <property type="match status" value="1"/>
</dbReference>
<evidence type="ECO:0000256" key="2">
    <source>
        <dbReference type="ARBA" id="ARBA00006375"/>
    </source>
</evidence>
<feature type="compositionally biased region" description="Low complexity" evidence="9">
    <location>
        <begin position="38"/>
        <end position="62"/>
    </location>
</feature>
<keyword evidence="7" id="KW-0496">Mitochondrion</keyword>
<feature type="region of interest" description="Disordered" evidence="9">
    <location>
        <begin position="1"/>
        <end position="62"/>
    </location>
</feature>
<name>A0A316Z836_9BASI</name>
<evidence type="ECO:0000256" key="5">
    <source>
        <dbReference type="ARBA" id="ARBA00022737"/>
    </source>
</evidence>
<dbReference type="RefSeq" id="XP_025596674.1">
    <property type="nucleotide sequence ID" value="XM_025742958.1"/>
</dbReference>
<keyword evidence="4 10" id="KW-0812">Transmembrane</keyword>
<dbReference type="GO" id="GO:0031966">
    <property type="term" value="C:mitochondrial membrane"/>
    <property type="evidence" value="ECO:0007669"/>
    <property type="project" value="UniProtKB-SubCell"/>
</dbReference>
<evidence type="ECO:0000256" key="1">
    <source>
        <dbReference type="ARBA" id="ARBA00004225"/>
    </source>
</evidence>
<dbReference type="GeneID" id="37270502"/>
<feature type="transmembrane region" description="Helical" evidence="10">
    <location>
        <begin position="289"/>
        <end position="311"/>
    </location>
</feature>
<gene>
    <name evidence="11" type="ORF">FA09DRAFT_331287</name>
</gene>
<feature type="region of interest" description="Disordered" evidence="9">
    <location>
        <begin position="412"/>
        <end position="436"/>
    </location>
</feature>
<evidence type="ECO:0000313" key="12">
    <source>
        <dbReference type="Proteomes" id="UP000245946"/>
    </source>
</evidence>
<feature type="transmembrane region" description="Helical" evidence="10">
    <location>
        <begin position="374"/>
        <end position="394"/>
    </location>
</feature>
<evidence type="ECO:0000256" key="7">
    <source>
        <dbReference type="ARBA" id="ARBA00023128"/>
    </source>
</evidence>
<accession>A0A316Z836</accession>
<dbReference type="Proteomes" id="UP000245946">
    <property type="component" value="Unassembled WGS sequence"/>
</dbReference>
<dbReference type="GO" id="GO:1990575">
    <property type="term" value="P:mitochondrial L-ornithine transmembrane transport"/>
    <property type="evidence" value="ECO:0007669"/>
    <property type="project" value="TreeGrafter"/>
</dbReference>
<sequence length="695" mass="73095">MSALALAEPASAKRRRRGDAPAASKQGEGEVAVGGSGSSSAAASGSASRSASSPAPTSDAAAPTRLESLGGALTRALIGTLAFVFRAPVRLFRPVKLSSWTLLEAMAKREGRTLSMRYLRMLVRREQASFLPHLLLPPLLANTAVGFTLFEAYTLTESRLLSKRFAPNSRPDFTPLSIVGVAGFVAGAAQCLVSAPLDNVRLVLSSRRHSRHKGGAIGKALSWRAVIQAALLPFAPSNTRQKLVKAVQAATPTLSTSSSSTSAKSLSAQERRKALAAQLARLRSGVHGAGLLMSLARDSIGFAAFFVVFEVSRRVAYHASRGVDRGIARLNASATLPMHLPYDDGPTRAQDGEMTTQQATTPDLARSRTRSARFVAAFVLVVGGAIGAAIYELVGRPAELMRAVIWQGRKAAERGEVQSKGRKGARGRASAERKGEWERLRGGNRMGETGTRVHTLLAHARATTTHQHAAAQGGEMLNAHAAAASIAASASGSSSSQAVPHARHVPSAAQRRTLGPISAHRRRRLGLSPSAPSSASPPPASAASTSKKGSTSAPAQQRPSAWSLLVQHARRTSRLSDVAVGVAANASRQERTAAAARAPLWRVMGHTYFIAPYVPAPLRAPAPPKPSSSKAATPVRSMLLRLLPPRFQPAPSSLRTLAAAQSWGQGRAAWALRRLASPYGLGFLAYAWLAGDLAP</sequence>
<organism evidence="11 12">
    <name type="scientific">Tilletiopsis washingtonensis</name>
    <dbReference type="NCBI Taxonomy" id="58919"/>
    <lineage>
        <taxon>Eukaryota</taxon>
        <taxon>Fungi</taxon>
        <taxon>Dikarya</taxon>
        <taxon>Basidiomycota</taxon>
        <taxon>Ustilaginomycotina</taxon>
        <taxon>Exobasidiomycetes</taxon>
        <taxon>Entylomatales</taxon>
        <taxon>Entylomatales incertae sedis</taxon>
        <taxon>Tilletiopsis</taxon>
    </lineage>
</organism>
<evidence type="ECO:0000313" key="11">
    <source>
        <dbReference type="EMBL" id="PWN96395.1"/>
    </source>
</evidence>
<dbReference type="STRING" id="58919.A0A316Z836"/>
<dbReference type="Gene3D" id="1.50.40.10">
    <property type="entry name" value="Mitochondrial carrier domain"/>
    <property type="match status" value="1"/>
</dbReference>
<dbReference type="SUPFAM" id="SSF103506">
    <property type="entry name" value="Mitochondrial carrier"/>
    <property type="match status" value="1"/>
</dbReference>
<evidence type="ECO:0000256" key="8">
    <source>
        <dbReference type="ARBA" id="ARBA00023136"/>
    </source>
</evidence>